<dbReference type="SUPFAM" id="SSF103243">
    <property type="entry name" value="KA1-like"/>
    <property type="match status" value="1"/>
</dbReference>
<dbReference type="OrthoDB" id="193931at2759"/>
<feature type="compositionally biased region" description="Polar residues" evidence="10">
    <location>
        <begin position="446"/>
        <end position="471"/>
    </location>
</feature>
<dbReference type="InterPro" id="IPR001772">
    <property type="entry name" value="KA1_dom"/>
</dbReference>
<feature type="binding site" evidence="9">
    <location>
        <position position="91"/>
    </location>
    <ligand>
        <name>ATP</name>
        <dbReference type="ChEBI" id="CHEBI:30616"/>
    </ligand>
</feature>
<dbReference type="InterPro" id="IPR017441">
    <property type="entry name" value="Protein_kinase_ATP_BS"/>
</dbReference>
<evidence type="ECO:0000313" key="14">
    <source>
        <dbReference type="Proteomes" id="UP000253551"/>
    </source>
</evidence>
<evidence type="ECO:0000256" key="9">
    <source>
        <dbReference type="PROSITE-ProRule" id="PRU10141"/>
    </source>
</evidence>
<dbReference type="STRING" id="4846.A0A367KUU8"/>
<evidence type="ECO:0000256" key="3">
    <source>
        <dbReference type="ARBA" id="ARBA00022679"/>
    </source>
</evidence>
<proteinExistence type="predicted"/>
<keyword evidence="5" id="KW-0418">Kinase</keyword>
<comment type="catalytic activity">
    <reaction evidence="7">
        <text>L-threonyl-[protein] + ATP = O-phospho-L-threonyl-[protein] + ADP + H(+)</text>
        <dbReference type="Rhea" id="RHEA:46608"/>
        <dbReference type="Rhea" id="RHEA-COMP:11060"/>
        <dbReference type="Rhea" id="RHEA-COMP:11605"/>
        <dbReference type="ChEBI" id="CHEBI:15378"/>
        <dbReference type="ChEBI" id="CHEBI:30013"/>
        <dbReference type="ChEBI" id="CHEBI:30616"/>
        <dbReference type="ChEBI" id="CHEBI:61977"/>
        <dbReference type="ChEBI" id="CHEBI:456216"/>
        <dbReference type="EC" id="2.7.11.1"/>
    </reaction>
</comment>
<dbReference type="PROSITE" id="PS50032">
    <property type="entry name" value="KA1"/>
    <property type="match status" value="1"/>
</dbReference>
<evidence type="ECO:0000256" key="8">
    <source>
        <dbReference type="ARBA" id="ARBA00048679"/>
    </source>
</evidence>
<comment type="catalytic activity">
    <reaction evidence="8">
        <text>L-seryl-[protein] + ATP = O-phospho-L-seryl-[protein] + ADP + H(+)</text>
        <dbReference type="Rhea" id="RHEA:17989"/>
        <dbReference type="Rhea" id="RHEA-COMP:9863"/>
        <dbReference type="Rhea" id="RHEA-COMP:11604"/>
        <dbReference type="ChEBI" id="CHEBI:15378"/>
        <dbReference type="ChEBI" id="CHEBI:29999"/>
        <dbReference type="ChEBI" id="CHEBI:30616"/>
        <dbReference type="ChEBI" id="CHEBI:83421"/>
        <dbReference type="ChEBI" id="CHEBI:456216"/>
        <dbReference type="EC" id="2.7.11.1"/>
    </reaction>
</comment>
<evidence type="ECO:0000256" key="1">
    <source>
        <dbReference type="ARBA" id="ARBA00012513"/>
    </source>
</evidence>
<dbReference type="PROSITE" id="PS00107">
    <property type="entry name" value="PROTEIN_KINASE_ATP"/>
    <property type="match status" value="1"/>
</dbReference>
<keyword evidence="2" id="KW-0723">Serine/threonine-protein kinase</keyword>
<keyword evidence="6 9" id="KW-0067">ATP-binding</keyword>
<name>A0A367KUU8_RHIST</name>
<keyword evidence="4 9" id="KW-0547">Nucleotide-binding</keyword>
<dbReference type="InterPro" id="IPR008271">
    <property type="entry name" value="Ser/Thr_kinase_AS"/>
</dbReference>
<accession>A0A367KUU8</accession>
<dbReference type="PANTHER" id="PTHR24346">
    <property type="entry name" value="MAP/MICROTUBULE AFFINITY-REGULATING KINASE"/>
    <property type="match status" value="1"/>
</dbReference>
<dbReference type="GO" id="GO:0005524">
    <property type="term" value="F:ATP binding"/>
    <property type="evidence" value="ECO:0007669"/>
    <property type="project" value="UniProtKB-UniRule"/>
</dbReference>
<feature type="region of interest" description="Disordered" evidence="10">
    <location>
        <begin position="400"/>
        <end position="423"/>
    </location>
</feature>
<keyword evidence="3" id="KW-0808">Transferase</keyword>
<evidence type="ECO:0000256" key="6">
    <source>
        <dbReference type="ARBA" id="ARBA00022840"/>
    </source>
</evidence>
<evidence type="ECO:0000259" key="11">
    <source>
        <dbReference type="PROSITE" id="PS50011"/>
    </source>
</evidence>
<organism evidence="13 14">
    <name type="scientific">Rhizopus stolonifer</name>
    <name type="common">Rhizopus nigricans</name>
    <dbReference type="NCBI Taxonomy" id="4846"/>
    <lineage>
        <taxon>Eukaryota</taxon>
        <taxon>Fungi</taxon>
        <taxon>Fungi incertae sedis</taxon>
        <taxon>Mucoromycota</taxon>
        <taxon>Mucoromycotina</taxon>
        <taxon>Mucoromycetes</taxon>
        <taxon>Mucorales</taxon>
        <taxon>Mucorineae</taxon>
        <taxon>Rhizopodaceae</taxon>
        <taxon>Rhizopus</taxon>
    </lineage>
</organism>
<gene>
    <name evidence="13" type="ORF">CU098_008167</name>
</gene>
<evidence type="ECO:0000256" key="2">
    <source>
        <dbReference type="ARBA" id="ARBA00022527"/>
    </source>
</evidence>
<dbReference type="PANTHER" id="PTHR24346:SF110">
    <property type="entry name" value="NON-SPECIFIC SERINE_THREONINE PROTEIN KINASE"/>
    <property type="match status" value="1"/>
</dbReference>
<dbReference type="InterPro" id="IPR028375">
    <property type="entry name" value="KA1/Ssp2_C"/>
</dbReference>
<dbReference type="GO" id="GO:0106310">
    <property type="term" value="F:protein serine kinase activity"/>
    <property type="evidence" value="ECO:0007669"/>
    <property type="project" value="RHEA"/>
</dbReference>
<dbReference type="PROSITE" id="PS50011">
    <property type="entry name" value="PROTEIN_KINASE_DOM"/>
    <property type="match status" value="1"/>
</dbReference>
<dbReference type="AlphaFoldDB" id="A0A367KUU8"/>
<feature type="compositionally biased region" description="Basic and acidic residues" evidence="10">
    <location>
        <begin position="410"/>
        <end position="423"/>
    </location>
</feature>
<comment type="caution">
    <text evidence="13">The sequence shown here is derived from an EMBL/GenBank/DDBJ whole genome shotgun (WGS) entry which is preliminary data.</text>
</comment>
<feature type="domain" description="KA1" evidence="12">
    <location>
        <begin position="639"/>
        <end position="689"/>
    </location>
</feature>
<dbReference type="GO" id="GO:0004674">
    <property type="term" value="F:protein serine/threonine kinase activity"/>
    <property type="evidence" value="ECO:0007669"/>
    <property type="project" value="UniProtKB-KW"/>
</dbReference>
<dbReference type="EC" id="2.7.11.1" evidence="1"/>
<dbReference type="Pfam" id="PF00069">
    <property type="entry name" value="Pkinase"/>
    <property type="match status" value="1"/>
</dbReference>
<dbReference type="GO" id="GO:0035556">
    <property type="term" value="P:intracellular signal transduction"/>
    <property type="evidence" value="ECO:0007669"/>
    <property type="project" value="TreeGrafter"/>
</dbReference>
<dbReference type="PROSITE" id="PS00108">
    <property type="entry name" value="PROTEIN_KINASE_ST"/>
    <property type="match status" value="1"/>
</dbReference>
<dbReference type="FunFam" id="3.30.200.20:FF:000042">
    <property type="entry name" value="Aurora kinase A"/>
    <property type="match status" value="1"/>
</dbReference>
<evidence type="ECO:0000313" key="13">
    <source>
        <dbReference type="EMBL" id="RCI05978.1"/>
    </source>
</evidence>
<protein>
    <recommendedName>
        <fullName evidence="1">non-specific serine/threonine protein kinase</fullName>
        <ecNumber evidence="1">2.7.11.1</ecNumber>
    </recommendedName>
</protein>
<dbReference type="Proteomes" id="UP000253551">
    <property type="component" value="Unassembled WGS sequence"/>
</dbReference>
<reference evidence="13 14" key="1">
    <citation type="journal article" date="2018" name="G3 (Bethesda)">
        <title>Phylogenetic and Phylogenomic Definition of Rhizopus Species.</title>
        <authorList>
            <person name="Gryganskyi A.P."/>
            <person name="Golan J."/>
            <person name="Dolatabadi S."/>
            <person name="Mondo S."/>
            <person name="Robb S."/>
            <person name="Idnurm A."/>
            <person name="Muszewska A."/>
            <person name="Steczkiewicz K."/>
            <person name="Masonjones S."/>
            <person name="Liao H.L."/>
            <person name="Gajdeczka M.T."/>
            <person name="Anike F."/>
            <person name="Vuek A."/>
            <person name="Anishchenko I.M."/>
            <person name="Voigt K."/>
            <person name="de Hoog G.S."/>
            <person name="Smith M.E."/>
            <person name="Heitman J."/>
            <person name="Vilgalys R."/>
            <person name="Stajich J.E."/>
        </authorList>
    </citation>
    <scope>NUCLEOTIDE SEQUENCE [LARGE SCALE GENOMIC DNA]</scope>
    <source>
        <strain evidence="13 14">LSU 92-RS-03</strain>
    </source>
</reference>
<dbReference type="InterPro" id="IPR011009">
    <property type="entry name" value="Kinase-like_dom_sf"/>
</dbReference>
<dbReference type="FunFam" id="1.10.510.10:FF:000571">
    <property type="entry name" value="Maternal embryonic leucine zipper kinase"/>
    <property type="match status" value="1"/>
</dbReference>
<dbReference type="Gene3D" id="1.10.510.10">
    <property type="entry name" value="Transferase(Phosphotransferase) domain 1"/>
    <property type="match status" value="1"/>
</dbReference>
<dbReference type="GO" id="GO:0005737">
    <property type="term" value="C:cytoplasm"/>
    <property type="evidence" value="ECO:0007669"/>
    <property type="project" value="TreeGrafter"/>
</dbReference>
<dbReference type="SUPFAM" id="SSF56112">
    <property type="entry name" value="Protein kinase-like (PK-like)"/>
    <property type="match status" value="1"/>
</dbReference>
<evidence type="ECO:0000259" key="12">
    <source>
        <dbReference type="PROSITE" id="PS50032"/>
    </source>
</evidence>
<keyword evidence="14" id="KW-1185">Reference proteome</keyword>
<feature type="domain" description="Protein kinase" evidence="11">
    <location>
        <begin position="62"/>
        <end position="327"/>
    </location>
</feature>
<evidence type="ECO:0000256" key="4">
    <source>
        <dbReference type="ARBA" id="ARBA00022741"/>
    </source>
</evidence>
<dbReference type="SMART" id="SM00220">
    <property type="entry name" value="S_TKc"/>
    <property type="match status" value="1"/>
</dbReference>
<feature type="region of interest" description="Disordered" evidence="10">
    <location>
        <begin position="444"/>
        <end position="472"/>
    </location>
</feature>
<sequence>MEETKTGPHQRAYSVMAVPSEFEQHRKDYYHHPNDSLSWHQEIYKKYGYVSKHKKPSYFGPYLLLQTLGEGEFAKVKAGVHIETEQNVAIKLMKKEHIKQASLETKLEREISVLKSVRHPFIVSLYEVLSIKNYIGIILQRAFGGELFDYILKHHYLQENEAKRLFAQLISGVHYMHQRHIVHRDLKLENLLLSKDRDIIITDFGFANRFQTEHRDLMATSCGSPCYAAPELVINDDENNHYVGTAVDIWSCGVILFAMLCGYLPFDDDPNNPQGANIHLLYKYIVSTPLELPTSMSEEAKDLLRRMLVPDPNKRCTMNEIRSHPWLEDYSDLLYKSIEELEDMASDARLPISVSQTNNVSESREHGAICATKPEEEDAPSLVIESSNTVEEDVPSLVIESSNTAEEDENHPSTPEEKKDEFEKPSLFQSKFFSAISKHVTAKKTPFNSIPTRSQSVQPRQRTVSDTPENHIQQKKPLDVLPSVSEQTMTTEKRSTGQKFKNWFKRNKHSPSATTTTITITERSNLHERPMSSIHPIRAMPIGKPLGSYAADFNDSKLRIHRGTVDQDALTSKAPNEVLFTIKDALKCMGISMKKVHDFKIKCIRPSRHQSSKRNSLKIFFNNNNQSKQYLESVYGEQGIDTGEEIQFSVELSKIENLPGLYVVDIRRIRGNIWAYKFLYHTLLNLLDLRHGGYMAHRRVSQEDDNRMSYLTTSTHSTNEFY</sequence>
<dbReference type="InterPro" id="IPR000719">
    <property type="entry name" value="Prot_kinase_dom"/>
</dbReference>
<dbReference type="EMBL" id="PJQM01000258">
    <property type="protein sequence ID" value="RCI05978.1"/>
    <property type="molecule type" value="Genomic_DNA"/>
</dbReference>
<dbReference type="Pfam" id="PF02149">
    <property type="entry name" value="KA1"/>
    <property type="match status" value="1"/>
</dbReference>
<evidence type="ECO:0000256" key="7">
    <source>
        <dbReference type="ARBA" id="ARBA00047899"/>
    </source>
</evidence>
<dbReference type="Gene3D" id="3.30.310.80">
    <property type="entry name" value="Kinase associated domain 1, KA1"/>
    <property type="match status" value="1"/>
</dbReference>
<evidence type="ECO:0000256" key="10">
    <source>
        <dbReference type="SAM" id="MobiDB-lite"/>
    </source>
</evidence>
<evidence type="ECO:0000256" key="5">
    <source>
        <dbReference type="ARBA" id="ARBA00022777"/>
    </source>
</evidence>